<dbReference type="Pfam" id="PF00512">
    <property type="entry name" value="HisKA"/>
    <property type="match status" value="1"/>
</dbReference>
<dbReference type="InterPro" id="IPR036097">
    <property type="entry name" value="HisK_dim/P_sf"/>
</dbReference>
<gene>
    <name evidence="8" type="ORF">POL58_16405</name>
</gene>
<proteinExistence type="predicted"/>
<dbReference type="Gene3D" id="3.40.50.2300">
    <property type="match status" value="2"/>
</dbReference>
<dbReference type="InterPro" id="IPR004358">
    <property type="entry name" value="Sig_transdc_His_kin-like_C"/>
</dbReference>
<dbReference type="SUPFAM" id="SSF52172">
    <property type="entry name" value="CheY-like"/>
    <property type="match status" value="2"/>
</dbReference>
<comment type="catalytic activity">
    <reaction evidence="1">
        <text>ATP + protein L-histidine = ADP + protein N-phospho-L-histidine.</text>
        <dbReference type="EC" id="2.7.13.3"/>
    </reaction>
</comment>
<feature type="domain" description="Response regulatory" evidence="7">
    <location>
        <begin position="8"/>
        <end position="125"/>
    </location>
</feature>
<sequence>MTARERVNILLVDDQAARLLSYEAILAPLEQNLVRASSGVEALQKLLKEEYAVILLDVSMPEMDGFETAALIHQHPRFERTPIIFVTGHNVTDMDALRGYELGAVDYVYVPIVPEILRGKVSVLVELHLKRQELQRANRSLEQANAQLALANTTLQAEKTRELEQLNAVLERANAGLAEANRTLNAEVAERQRAEEALRRSHERLREADRQKDEFLAMLAHELRNPLAPIHSAVELMALKEIADPEVRWCRDVIERQTEQLHRLVDDLLDVSRITQGKIKLQSTPLEVSAVISRALETTRPLIERRRHQLSVSVPEAPIWIEGDRTRLTQVVGNLLNNAAKYTPEGGQIRLTVELAGASADAQVLIRVSDSGTGISNEMLPKVFELFTQVDRTVHQAQGGLGIGLALVRRLVELHGGSVAAHSDGPGSGSEFVVRLPLLRQETVAPASPTAGDAAAPGLTARRVLVVDDNVDAALSLAGLLKVSGNIVETAYDGQQGIDAADRFRPEVVFLDLGMPKIDGFGAASWIRSQPWAEDVLLVAVTGWGQEDVRTRTQESGFDAHLVKPVNFAKLTRVLAQGRGAGRNRVG</sequence>
<dbReference type="InterPro" id="IPR003661">
    <property type="entry name" value="HisK_dim/P_dom"/>
</dbReference>
<evidence type="ECO:0000256" key="1">
    <source>
        <dbReference type="ARBA" id="ARBA00000085"/>
    </source>
</evidence>
<evidence type="ECO:0000259" key="6">
    <source>
        <dbReference type="PROSITE" id="PS50109"/>
    </source>
</evidence>
<evidence type="ECO:0000256" key="2">
    <source>
        <dbReference type="ARBA" id="ARBA00012438"/>
    </source>
</evidence>
<dbReference type="InterPro" id="IPR001789">
    <property type="entry name" value="Sig_transdc_resp-reg_receiver"/>
</dbReference>
<dbReference type="InterPro" id="IPR036890">
    <property type="entry name" value="HATPase_C_sf"/>
</dbReference>
<dbReference type="SMART" id="SM00448">
    <property type="entry name" value="REC"/>
    <property type="match status" value="2"/>
</dbReference>
<dbReference type="PANTHER" id="PTHR43547:SF2">
    <property type="entry name" value="HYBRID SIGNAL TRANSDUCTION HISTIDINE KINASE C"/>
    <property type="match status" value="1"/>
</dbReference>
<evidence type="ECO:0000259" key="7">
    <source>
        <dbReference type="PROSITE" id="PS50110"/>
    </source>
</evidence>
<dbReference type="InterPro" id="IPR005467">
    <property type="entry name" value="His_kinase_dom"/>
</dbReference>
<feature type="modified residue" description="4-aspartylphosphate" evidence="4">
    <location>
        <position position="512"/>
    </location>
</feature>
<dbReference type="SMART" id="SM00388">
    <property type="entry name" value="HisKA"/>
    <property type="match status" value="1"/>
</dbReference>
<comment type="caution">
    <text evidence="8">The sequence shown here is derived from an EMBL/GenBank/DDBJ whole genome shotgun (WGS) entry which is preliminary data.</text>
</comment>
<dbReference type="SUPFAM" id="SSF47384">
    <property type="entry name" value="Homodimeric domain of signal transducing histidine kinase"/>
    <property type="match status" value="1"/>
</dbReference>
<dbReference type="PANTHER" id="PTHR43547">
    <property type="entry name" value="TWO-COMPONENT HISTIDINE KINASE"/>
    <property type="match status" value="1"/>
</dbReference>
<dbReference type="Gene3D" id="1.10.287.130">
    <property type="match status" value="1"/>
</dbReference>
<dbReference type="PROSITE" id="PS50109">
    <property type="entry name" value="HIS_KIN"/>
    <property type="match status" value="1"/>
</dbReference>
<dbReference type="CDD" id="cd00082">
    <property type="entry name" value="HisKA"/>
    <property type="match status" value="1"/>
</dbReference>
<evidence type="ECO:0000256" key="5">
    <source>
        <dbReference type="SAM" id="Coils"/>
    </source>
</evidence>
<dbReference type="SMART" id="SM00387">
    <property type="entry name" value="HATPase_c"/>
    <property type="match status" value="1"/>
</dbReference>
<evidence type="ECO:0000256" key="3">
    <source>
        <dbReference type="ARBA" id="ARBA00022553"/>
    </source>
</evidence>
<dbReference type="Gene3D" id="3.30.565.10">
    <property type="entry name" value="Histidine kinase-like ATPase, C-terminal domain"/>
    <property type="match status" value="1"/>
</dbReference>
<feature type="coiled-coil region" evidence="5">
    <location>
        <begin position="124"/>
        <end position="211"/>
    </location>
</feature>
<dbReference type="InterPro" id="IPR011006">
    <property type="entry name" value="CheY-like_superfamily"/>
</dbReference>
<name>A0ABT5B8C5_9BACT</name>
<dbReference type="EC" id="2.7.13.3" evidence="2"/>
<dbReference type="SUPFAM" id="SSF55874">
    <property type="entry name" value="ATPase domain of HSP90 chaperone/DNA topoisomerase II/histidine kinase"/>
    <property type="match status" value="1"/>
</dbReference>
<dbReference type="EMBL" id="JAQNDN010000007">
    <property type="protein sequence ID" value="MDC0669337.1"/>
    <property type="molecule type" value="Genomic_DNA"/>
</dbReference>
<dbReference type="PRINTS" id="PR00344">
    <property type="entry name" value="BCTRLSENSOR"/>
</dbReference>
<evidence type="ECO:0000313" key="9">
    <source>
        <dbReference type="Proteomes" id="UP001217838"/>
    </source>
</evidence>
<dbReference type="Proteomes" id="UP001217838">
    <property type="component" value="Unassembled WGS sequence"/>
</dbReference>
<keyword evidence="9" id="KW-1185">Reference proteome</keyword>
<accession>A0ABT5B8C5</accession>
<dbReference type="PROSITE" id="PS50110">
    <property type="entry name" value="RESPONSE_REGULATORY"/>
    <property type="match status" value="2"/>
</dbReference>
<dbReference type="Pfam" id="PF00072">
    <property type="entry name" value="Response_reg"/>
    <property type="match status" value="2"/>
</dbReference>
<evidence type="ECO:0000313" key="8">
    <source>
        <dbReference type="EMBL" id="MDC0669337.1"/>
    </source>
</evidence>
<dbReference type="CDD" id="cd17580">
    <property type="entry name" value="REC_2_DhkD-like"/>
    <property type="match status" value="1"/>
</dbReference>
<feature type="modified residue" description="4-aspartylphosphate" evidence="4">
    <location>
        <position position="57"/>
    </location>
</feature>
<feature type="domain" description="Histidine kinase" evidence="6">
    <location>
        <begin position="218"/>
        <end position="440"/>
    </location>
</feature>
<dbReference type="RefSeq" id="WP_271999138.1">
    <property type="nucleotide sequence ID" value="NZ_JAQNDN010000007.1"/>
</dbReference>
<organism evidence="8 9">
    <name type="scientific">Nannocystis radixulma</name>
    <dbReference type="NCBI Taxonomy" id="2995305"/>
    <lineage>
        <taxon>Bacteria</taxon>
        <taxon>Pseudomonadati</taxon>
        <taxon>Myxococcota</taxon>
        <taxon>Polyangia</taxon>
        <taxon>Nannocystales</taxon>
        <taxon>Nannocystaceae</taxon>
        <taxon>Nannocystis</taxon>
    </lineage>
</organism>
<reference evidence="8 9" key="1">
    <citation type="submission" date="2022-11" db="EMBL/GenBank/DDBJ databases">
        <title>Minimal conservation of predation-associated metabolite biosynthetic gene clusters underscores biosynthetic potential of Myxococcota including descriptions for ten novel species: Archangium lansinium sp. nov., Myxococcus landrumus sp. nov., Nannocystis bai.</title>
        <authorList>
            <person name="Ahearne A."/>
            <person name="Stevens C."/>
            <person name="Dowd S."/>
        </authorList>
    </citation>
    <scope>NUCLEOTIDE SEQUENCE [LARGE SCALE GENOMIC DNA]</scope>
    <source>
        <strain evidence="8 9">NCELM</strain>
    </source>
</reference>
<dbReference type="InterPro" id="IPR003594">
    <property type="entry name" value="HATPase_dom"/>
</dbReference>
<keyword evidence="5" id="KW-0175">Coiled coil</keyword>
<evidence type="ECO:0000256" key="4">
    <source>
        <dbReference type="PROSITE-ProRule" id="PRU00169"/>
    </source>
</evidence>
<protein>
    <recommendedName>
        <fullName evidence="2">histidine kinase</fullName>
        <ecNumber evidence="2">2.7.13.3</ecNumber>
    </recommendedName>
</protein>
<dbReference type="Pfam" id="PF02518">
    <property type="entry name" value="HATPase_c"/>
    <property type="match status" value="1"/>
</dbReference>
<keyword evidence="3 4" id="KW-0597">Phosphoprotein</keyword>
<feature type="domain" description="Response regulatory" evidence="7">
    <location>
        <begin position="463"/>
        <end position="579"/>
    </location>
</feature>